<organism evidence="2 3">
    <name type="scientific">Paenibacillus macquariensis</name>
    <dbReference type="NCBI Taxonomy" id="948756"/>
    <lineage>
        <taxon>Bacteria</taxon>
        <taxon>Bacillati</taxon>
        <taxon>Bacillota</taxon>
        <taxon>Bacilli</taxon>
        <taxon>Bacillales</taxon>
        <taxon>Paenibacillaceae</taxon>
        <taxon>Paenibacillus</taxon>
    </lineage>
</organism>
<proteinExistence type="predicted"/>
<gene>
    <name evidence="2" type="ORF">SAMN05421578_101152</name>
</gene>
<comment type="caution">
    <text evidence="2">The sequence shown here is derived from an EMBL/GenBank/DDBJ whole genome shotgun (WGS) entry which is preliminary data.</text>
</comment>
<dbReference type="RefSeq" id="WP_244555832.1">
    <property type="nucleotide sequence ID" value="NZ_FTNK01000001.1"/>
</dbReference>
<feature type="signal peptide" evidence="1">
    <location>
        <begin position="1"/>
        <end position="22"/>
    </location>
</feature>
<evidence type="ECO:0000313" key="3">
    <source>
        <dbReference type="Proteomes" id="UP000186666"/>
    </source>
</evidence>
<evidence type="ECO:0000313" key="2">
    <source>
        <dbReference type="EMBL" id="SIQ30946.1"/>
    </source>
</evidence>
<dbReference type="PROSITE" id="PS51257">
    <property type="entry name" value="PROKAR_LIPOPROTEIN"/>
    <property type="match status" value="1"/>
</dbReference>
<dbReference type="EMBL" id="FTNK01000001">
    <property type="protein sequence ID" value="SIQ30946.1"/>
    <property type="molecule type" value="Genomic_DNA"/>
</dbReference>
<protein>
    <recommendedName>
        <fullName evidence="4">Lipoprotein</fullName>
    </recommendedName>
</protein>
<dbReference type="Proteomes" id="UP000186666">
    <property type="component" value="Unassembled WGS sequence"/>
</dbReference>
<sequence length="240" mass="27103">MKKTRIVSLLMMVMLLMSVTTGCLYPEGNSSQSVSYRESVNRIQMAVDDFQKENGVLPIINANQDTPRYEKFRVDLVKLKAMGFMDEIPNTAFEQGGSGYFLIQNEETDPTIKVMDLVTVQKVNDVQQAVDKYKLQHANQLPNAQELYPNIYSIDLAKAGVPSIKLSSVYSGEDMVFLMDNNGQVYVDYAYDIMQVIDKSDHKPKDDEDLRVILLNSSYYVPVKSLTYKWINGAPAAVQS</sequence>
<name>A0ABY1JJQ9_9BACL</name>
<evidence type="ECO:0008006" key="4">
    <source>
        <dbReference type="Google" id="ProtNLM"/>
    </source>
</evidence>
<evidence type="ECO:0000256" key="1">
    <source>
        <dbReference type="SAM" id="SignalP"/>
    </source>
</evidence>
<reference evidence="2 3" key="1">
    <citation type="submission" date="2017-01" db="EMBL/GenBank/DDBJ databases">
        <authorList>
            <person name="Varghese N."/>
            <person name="Submissions S."/>
        </authorList>
    </citation>
    <scope>NUCLEOTIDE SEQUENCE [LARGE SCALE GENOMIC DNA]</scope>
    <source>
        <strain evidence="2 3">ATCC 23464</strain>
    </source>
</reference>
<keyword evidence="3" id="KW-1185">Reference proteome</keyword>
<keyword evidence="1" id="KW-0732">Signal</keyword>
<accession>A0ABY1JJQ9</accession>
<feature type="chain" id="PRO_5046878594" description="Lipoprotein" evidence="1">
    <location>
        <begin position="23"/>
        <end position="240"/>
    </location>
</feature>